<organism evidence="2 3">
    <name type="scientific">Sandaracinus amylolyticus</name>
    <dbReference type="NCBI Taxonomy" id="927083"/>
    <lineage>
        <taxon>Bacteria</taxon>
        <taxon>Pseudomonadati</taxon>
        <taxon>Myxococcota</taxon>
        <taxon>Polyangia</taxon>
        <taxon>Polyangiales</taxon>
        <taxon>Sandaracinaceae</taxon>
        <taxon>Sandaracinus</taxon>
    </lineage>
</organism>
<proteinExistence type="predicted"/>
<feature type="signal peptide" evidence="1">
    <location>
        <begin position="1"/>
        <end position="27"/>
    </location>
</feature>
<keyword evidence="3" id="KW-1185">Reference proteome</keyword>
<dbReference type="RefSeq" id="WP_053233608.1">
    <property type="nucleotide sequence ID" value="NZ_CP011125.1"/>
</dbReference>
<gene>
    <name evidence="2" type="ORF">DB32_003582</name>
</gene>
<evidence type="ECO:0000313" key="3">
    <source>
        <dbReference type="Proteomes" id="UP000034883"/>
    </source>
</evidence>
<evidence type="ECO:0000313" key="2">
    <source>
        <dbReference type="EMBL" id="AKF06433.1"/>
    </source>
</evidence>
<name>A0A0F6W3L2_9BACT</name>
<keyword evidence="1" id="KW-0732">Signal</keyword>
<dbReference type="PROSITE" id="PS51257">
    <property type="entry name" value="PROKAR_LIPOPROTEIN"/>
    <property type="match status" value="1"/>
</dbReference>
<sequence length="172" mass="17425">MSRGRRACTLGTLFGLVACMGVTIAAAQGHGVRLQLGDVAGLGGGSSSGFVSIPRESITVELLEGTPCEGVRLAGTGPVENAAARAMHLTMTLNATATQGRLGVGACPGATIAIELADGTTLELDDGELDLSEVDLDDGRVEGSFTGTGTRFGELTTISGDFRLAFAPLRAD</sequence>
<protein>
    <recommendedName>
        <fullName evidence="4">DUF4402 domain-containing protein</fullName>
    </recommendedName>
</protein>
<dbReference type="KEGG" id="samy:DB32_003582"/>
<dbReference type="AlphaFoldDB" id="A0A0F6W3L2"/>
<reference evidence="2 3" key="1">
    <citation type="submission" date="2015-03" db="EMBL/GenBank/DDBJ databases">
        <title>Genome assembly of Sandaracinus amylolyticus DSM 53668.</title>
        <authorList>
            <person name="Sharma G."/>
            <person name="Subramanian S."/>
        </authorList>
    </citation>
    <scope>NUCLEOTIDE SEQUENCE [LARGE SCALE GENOMIC DNA]</scope>
    <source>
        <strain evidence="2 3">DSM 53668</strain>
    </source>
</reference>
<dbReference type="Proteomes" id="UP000034883">
    <property type="component" value="Chromosome"/>
</dbReference>
<accession>A0A0F6W3L2</accession>
<evidence type="ECO:0000256" key="1">
    <source>
        <dbReference type="SAM" id="SignalP"/>
    </source>
</evidence>
<evidence type="ECO:0008006" key="4">
    <source>
        <dbReference type="Google" id="ProtNLM"/>
    </source>
</evidence>
<feature type="chain" id="PRO_5002511268" description="DUF4402 domain-containing protein" evidence="1">
    <location>
        <begin position="28"/>
        <end position="172"/>
    </location>
</feature>
<dbReference type="STRING" id="927083.DB32_003582"/>
<dbReference type="EMBL" id="CP011125">
    <property type="protein sequence ID" value="AKF06433.1"/>
    <property type="molecule type" value="Genomic_DNA"/>
</dbReference>